<accession>A0A918EZ20</accession>
<dbReference type="GO" id="GO:0003824">
    <property type="term" value="F:catalytic activity"/>
    <property type="evidence" value="ECO:0007669"/>
    <property type="project" value="InterPro"/>
</dbReference>
<dbReference type="Pfam" id="PF03473">
    <property type="entry name" value="MOSC"/>
    <property type="match status" value="1"/>
</dbReference>
<dbReference type="GO" id="GO:0030170">
    <property type="term" value="F:pyridoxal phosphate binding"/>
    <property type="evidence" value="ECO:0007669"/>
    <property type="project" value="InterPro"/>
</dbReference>
<dbReference type="InterPro" id="IPR005302">
    <property type="entry name" value="MoCF_Sase_C"/>
</dbReference>
<dbReference type="PANTHER" id="PTHR30212">
    <property type="entry name" value="PROTEIN YIIM"/>
    <property type="match status" value="1"/>
</dbReference>
<dbReference type="PROSITE" id="PS51340">
    <property type="entry name" value="MOSC"/>
    <property type="match status" value="1"/>
</dbReference>
<proteinExistence type="predicted"/>
<evidence type="ECO:0000313" key="2">
    <source>
        <dbReference type="EMBL" id="GGQ92567.1"/>
    </source>
</evidence>
<evidence type="ECO:0000259" key="1">
    <source>
        <dbReference type="PROSITE" id="PS51340"/>
    </source>
</evidence>
<dbReference type="SUPFAM" id="SSF50800">
    <property type="entry name" value="PK beta-barrel domain-like"/>
    <property type="match status" value="1"/>
</dbReference>
<organism evidence="2 3">
    <name type="scientific">Deinococcus ruber</name>
    <dbReference type="NCBI Taxonomy" id="1848197"/>
    <lineage>
        <taxon>Bacteria</taxon>
        <taxon>Thermotogati</taxon>
        <taxon>Deinococcota</taxon>
        <taxon>Deinococci</taxon>
        <taxon>Deinococcales</taxon>
        <taxon>Deinococcaceae</taxon>
        <taxon>Deinococcus</taxon>
    </lineage>
</organism>
<comment type="caution">
    <text evidence="2">The sequence shown here is derived from an EMBL/GenBank/DDBJ whole genome shotgun (WGS) entry which is preliminary data.</text>
</comment>
<dbReference type="GO" id="GO:0030151">
    <property type="term" value="F:molybdenum ion binding"/>
    <property type="evidence" value="ECO:0007669"/>
    <property type="project" value="InterPro"/>
</dbReference>
<dbReference type="RefSeq" id="WP_189087486.1">
    <property type="nucleotide sequence ID" value="NZ_BMQL01000001.1"/>
</dbReference>
<evidence type="ECO:0000313" key="3">
    <source>
        <dbReference type="Proteomes" id="UP000603865"/>
    </source>
</evidence>
<gene>
    <name evidence="2" type="ORF">GCM10008957_00620</name>
</gene>
<dbReference type="InterPro" id="IPR052353">
    <property type="entry name" value="Benzoxazolinone_Detox_Enz"/>
</dbReference>
<name>A0A918EZ20_9DEIO</name>
<dbReference type="Gene3D" id="2.40.33.20">
    <property type="entry name" value="PK beta-barrel domain-like"/>
    <property type="match status" value="1"/>
</dbReference>
<dbReference type="EMBL" id="BMQL01000001">
    <property type="protein sequence ID" value="GGQ92567.1"/>
    <property type="molecule type" value="Genomic_DNA"/>
</dbReference>
<reference evidence="2" key="1">
    <citation type="journal article" date="2014" name="Int. J. Syst. Evol. Microbiol.">
        <title>Complete genome sequence of Corynebacterium casei LMG S-19264T (=DSM 44701T), isolated from a smear-ripened cheese.</title>
        <authorList>
            <consortium name="US DOE Joint Genome Institute (JGI-PGF)"/>
            <person name="Walter F."/>
            <person name="Albersmeier A."/>
            <person name="Kalinowski J."/>
            <person name="Ruckert C."/>
        </authorList>
    </citation>
    <scope>NUCLEOTIDE SEQUENCE</scope>
    <source>
        <strain evidence="2">JCM 31311</strain>
    </source>
</reference>
<dbReference type="Proteomes" id="UP000603865">
    <property type="component" value="Unassembled WGS sequence"/>
</dbReference>
<keyword evidence="3" id="KW-1185">Reference proteome</keyword>
<feature type="domain" description="MOSC" evidence="1">
    <location>
        <begin position="28"/>
        <end position="159"/>
    </location>
</feature>
<reference evidence="2" key="2">
    <citation type="submission" date="2020-09" db="EMBL/GenBank/DDBJ databases">
        <authorList>
            <person name="Sun Q."/>
            <person name="Ohkuma M."/>
        </authorList>
    </citation>
    <scope>NUCLEOTIDE SEQUENCE</scope>
    <source>
        <strain evidence="2">JCM 31311</strain>
    </source>
</reference>
<dbReference type="AlphaFoldDB" id="A0A918EZ20"/>
<dbReference type="InterPro" id="IPR011037">
    <property type="entry name" value="Pyrv_Knase-like_insert_dom_sf"/>
</dbReference>
<protein>
    <submittedName>
        <fullName evidence="2">Molybdenum cofactor biosysynthesis protein</fullName>
    </submittedName>
</protein>
<sequence length="209" mass="22683">MKIESVNIGEPKDIVQGNGICRSGIDKRPVTGAVQVGPLGLTGDHILSTKHHGGPDQAVYLYSTDDYRAFEDVSAVSGLFGENLTVEGLASADIRIGTRLHFASVVLEVTAPRIPCVTFAAHVGIPAFVKVFRQMRRPGLYTRVLKEGTVEAGEAFTLEDAPADAPTVGELFELYYDKQASRAELERALSAPIALRTRKDYLERLQTLA</sequence>
<dbReference type="PANTHER" id="PTHR30212:SF2">
    <property type="entry name" value="PROTEIN YIIM"/>
    <property type="match status" value="1"/>
</dbReference>